<evidence type="ECO:0000256" key="4">
    <source>
        <dbReference type="SAM" id="MobiDB-lite"/>
    </source>
</evidence>
<dbReference type="AlphaFoldDB" id="A0A7T2THD9"/>
<evidence type="ECO:0000259" key="5">
    <source>
        <dbReference type="PROSITE" id="PS50995"/>
    </source>
</evidence>
<dbReference type="InterPro" id="IPR036390">
    <property type="entry name" value="WH_DNA-bd_sf"/>
</dbReference>
<dbReference type="EMBL" id="CP065682">
    <property type="protein sequence ID" value="QPS33829.1"/>
    <property type="molecule type" value="Genomic_DNA"/>
</dbReference>
<evidence type="ECO:0000256" key="2">
    <source>
        <dbReference type="ARBA" id="ARBA00023125"/>
    </source>
</evidence>
<dbReference type="InterPro" id="IPR036388">
    <property type="entry name" value="WH-like_DNA-bd_sf"/>
</dbReference>
<dbReference type="InterPro" id="IPR011991">
    <property type="entry name" value="ArsR-like_HTH"/>
</dbReference>
<dbReference type="GO" id="GO:0003677">
    <property type="term" value="F:DNA binding"/>
    <property type="evidence" value="ECO:0007669"/>
    <property type="project" value="UniProtKB-KW"/>
</dbReference>
<gene>
    <name evidence="6" type="ORF">I6G59_00280</name>
</gene>
<evidence type="ECO:0000256" key="1">
    <source>
        <dbReference type="ARBA" id="ARBA00023015"/>
    </source>
</evidence>
<dbReference type="Gene3D" id="1.10.10.10">
    <property type="entry name" value="Winged helix-like DNA-binding domain superfamily/Winged helix DNA-binding domain"/>
    <property type="match status" value="1"/>
</dbReference>
<dbReference type="GO" id="GO:0003700">
    <property type="term" value="F:DNA-binding transcription factor activity"/>
    <property type="evidence" value="ECO:0007669"/>
    <property type="project" value="InterPro"/>
</dbReference>
<sequence length="165" mass="18548">MMDDLTLSTLTWLRMVRFVQNSNQISNDHLRGYGLTIAQFEALANIRAYQPITQSDLAERLTVSGGGISRMLSRLEREGLISRRQDWKTKYISLTDTGRAVLEEAFPSQLALQSSMFDDVLSEDERIDLHALMKKLYERSVERRSRSADGTSAGDDGNGDSADRG</sequence>
<dbReference type="CDD" id="cd00090">
    <property type="entry name" value="HTH_ARSR"/>
    <property type="match status" value="1"/>
</dbReference>
<keyword evidence="1" id="KW-0805">Transcription regulation</keyword>
<proteinExistence type="predicted"/>
<dbReference type="PANTHER" id="PTHR42756">
    <property type="entry name" value="TRANSCRIPTIONAL REGULATOR, MARR"/>
    <property type="match status" value="1"/>
</dbReference>
<dbReference type="RefSeq" id="WP_101623586.1">
    <property type="nucleotide sequence ID" value="NZ_CP065629.1"/>
</dbReference>
<protein>
    <submittedName>
        <fullName evidence="6">MarR family transcriptional regulator</fullName>
    </submittedName>
</protein>
<dbReference type="Pfam" id="PF01047">
    <property type="entry name" value="MarR"/>
    <property type="match status" value="1"/>
</dbReference>
<organism evidence="6 7">
    <name type="scientific">Brevibacterium casei</name>
    <dbReference type="NCBI Taxonomy" id="33889"/>
    <lineage>
        <taxon>Bacteria</taxon>
        <taxon>Bacillati</taxon>
        <taxon>Actinomycetota</taxon>
        <taxon>Actinomycetes</taxon>
        <taxon>Micrococcales</taxon>
        <taxon>Brevibacteriaceae</taxon>
        <taxon>Brevibacterium</taxon>
    </lineage>
</organism>
<feature type="domain" description="HTH marR-type" evidence="5">
    <location>
        <begin position="1"/>
        <end position="138"/>
    </location>
</feature>
<keyword evidence="2" id="KW-0238">DNA-binding</keyword>
<dbReference type="PANTHER" id="PTHR42756:SF1">
    <property type="entry name" value="TRANSCRIPTIONAL REPRESSOR OF EMRAB OPERON"/>
    <property type="match status" value="1"/>
</dbReference>
<accession>A0A7T2THD9</accession>
<dbReference type="InterPro" id="IPR000835">
    <property type="entry name" value="HTH_MarR-typ"/>
</dbReference>
<evidence type="ECO:0000256" key="3">
    <source>
        <dbReference type="ARBA" id="ARBA00023163"/>
    </source>
</evidence>
<dbReference type="Proteomes" id="UP000594979">
    <property type="component" value="Chromosome"/>
</dbReference>
<keyword evidence="3" id="KW-0804">Transcription</keyword>
<dbReference type="SUPFAM" id="SSF46785">
    <property type="entry name" value="Winged helix' DNA-binding domain"/>
    <property type="match status" value="1"/>
</dbReference>
<feature type="region of interest" description="Disordered" evidence="4">
    <location>
        <begin position="140"/>
        <end position="165"/>
    </location>
</feature>
<name>A0A7T2THD9_9MICO</name>
<evidence type="ECO:0000313" key="6">
    <source>
        <dbReference type="EMBL" id="QPS33829.1"/>
    </source>
</evidence>
<dbReference type="PROSITE" id="PS50995">
    <property type="entry name" value="HTH_MARR_2"/>
    <property type="match status" value="1"/>
</dbReference>
<dbReference type="PRINTS" id="PR00598">
    <property type="entry name" value="HTHMARR"/>
</dbReference>
<reference evidence="6 7" key="1">
    <citation type="submission" date="2020-12" db="EMBL/GenBank/DDBJ databases">
        <title>FDA dAtabase for Regulatory Grade micrObial Sequences (FDA-ARGOS): Supporting development and validation of Infectious Disease Dx tests.</title>
        <authorList>
            <person name="Sproer C."/>
            <person name="Gronow S."/>
            <person name="Severitt S."/>
            <person name="Schroder I."/>
            <person name="Tallon L."/>
            <person name="Sadzewicz L."/>
            <person name="Zhao X."/>
            <person name="Boylan J."/>
            <person name="Ott S."/>
            <person name="Bowen H."/>
            <person name="Vavikolanu K."/>
            <person name="Mehta A."/>
            <person name="Aluvathingal J."/>
            <person name="Nadendla S."/>
            <person name="Lowell S."/>
            <person name="Myers T."/>
            <person name="Yan Y."/>
            <person name="Sichtig H."/>
        </authorList>
    </citation>
    <scope>NUCLEOTIDE SEQUENCE [LARGE SCALE GENOMIC DNA]</scope>
    <source>
        <strain evidence="6 7">FDAARGOS_902</strain>
    </source>
</reference>
<dbReference type="KEGG" id="bcau:I6G59_00280"/>
<dbReference type="SMART" id="SM00347">
    <property type="entry name" value="HTH_MARR"/>
    <property type="match status" value="1"/>
</dbReference>
<evidence type="ECO:0000313" key="7">
    <source>
        <dbReference type="Proteomes" id="UP000594979"/>
    </source>
</evidence>